<dbReference type="InterPro" id="IPR039556">
    <property type="entry name" value="ICL/PEPM"/>
</dbReference>
<gene>
    <name evidence="1" type="ORF">LHJ74_32220</name>
</gene>
<reference evidence="1 2" key="1">
    <citation type="submission" date="2021-10" db="EMBL/GenBank/DDBJ databases">
        <title>Streptomyces gossypii sp. nov., isolated from soil collected from cotton field.</title>
        <authorList>
            <person name="Ge X."/>
            <person name="Chen X."/>
            <person name="Liu W."/>
        </authorList>
    </citation>
    <scope>NUCLEOTIDE SEQUENCE [LARGE SCALE GENOMIC DNA]</scope>
    <source>
        <strain evidence="1 2">N2-109</strain>
    </source>
</reference>
<dbReference type="Gene3D" id="3.20.20.60">
    <property type="entry name" value="Phosphoenolpyruvate-binding domains"/>
    <property type="match status" value="1"/>
</dbReference>
<protein>
    <submittedName>
        <fullName evidence="1">Isocitrate lyase/phosphoenolpyruvate mutase family protein</fullName>
    </submittedName>
</protein>
<dbReference type="GO" id="GO:0016829">
    <property type="term" value="F:lyase activity"/>
    <property type="evidence" value="ECO:0007669"/>
    <property type="project" value="UniProtKB-KW"/>
</dbReference>
<keyword evidence="1" id="KW-0456">Lyase</keyword>
<sequence>MSVDRLRALHRGRADGSPLVLPGPWDAASARVFAAAGFEGLATPSHGVSESLGYRDGEAPADEMFAAVARIVRAVGSGLPVTADIERGYGLPPEEIVERLLATGAVGCNLEDSADGVLLEPQRQADWLSEVHAAAGGRVFLNARIDTYVRGAADPLAEAVERGRLYAAAGAECLYPIGAPPKDVGLIAQESGMPVNAYCATGGPGEPGSPHGPGVRELGEAGASRVTFGGDLHARAVAAVETLARRLREG</sequence>
<dbReference type="InterPro" id="IPR015813">
    <property type="entry name" value="Pyrv/PenolPyrv_kinase-like_dom"/>
</dbReference>
<keyword evidence="2" id="KW-1185">Reference proteome</keyword>
<accession>A0ABT2K2Y0</accession>
<comment type="caution">
    <text evidence="1">The sequence shown here is derived from an EMBL/GenBank/DDBJ whole genome shotgun (WGS) entry which is preliminary data.</text>
</comment>
<organism evidence="1 2">
    <name type="scientific">Streptomyces gossypii</name>
    <dbReference type="NCBI Taxonomy" id="2883101"/>
    <lineage>
        <taxon>Bacteria</taxon>
        <taxon>Bacillati</taxon>
        <taxon>Actinomycetota</taxon>
        <taxon>Actinomycetes</taxon>
        <taxon>Kitasatosporales</taxon>
        <taxon>Streptomycetaceae</taxon>
        <taxon>Streptomyces</taxon>
    </lineage>
</organism>
<dbReference type="Proteomes" id="UP001156389">
    <property type="component" value="Unassembled WGS sequence"/>
</dbReference>
<evidence type="ECO:0000313" key="1">
    <source>
        <dbReference type="EMBL" id="MCT2594522.1"/>
    </source>
</evidence>
<dbReference type="EMBL" id="JAJAGO010000021">
    <property type="protein sequence ID" value="MCT2594522.1"/>
    <property type="molecule type" value="Genomic_DNA"/>
</dbReference>
<name>A0ABT2K2Y0_9ACTN</name>
<dbReference type="Pfam" id="PF13714">
    <property type="entry name" value="PEP_mutase"/>
    <property type="match status" value="1"/>
</dbReference>
<proteinExistence type="predicted"/>
<dbReference type="PANTHER" id="PTHR42905:SF16">
    <property type="entry name" value="CARBOXYPHOSPHONOENOLPYRUVATE PHOSPHONOMUTASE-LIKE PROTEIN (AFU_ORTHOLOGUE AFUA_5G07230)"/>
    <property type="match status" value="1"/>
</dbReference>
<dbReference type="PANTHER" id="PTHR42905">
    <property type="entry name" value="PHOSPHOENOLPYRUVATE CARBOXYLASE"/>
    <property type="match status" value="1"/>
</dbReference>
<dbReference type="CDD" id="cd00377">
    <property type="entry name" value="ICL_PEPM"/>
    <property type="match status" value="1"/>
</dbReference>
<dbReference type="SUPFAM" id="SSF51621">
    <property type="entry name" value="Phosphoenolpyruvate/pyruvate domain"/>
    <property type="match status" value="1"/>
</dbReference>
<dbReference type="InterPro" id="IPR040442">
    <property type="entry name" value="Pyrv_kinase-like_dom_sf"/>
</dbReference>
<evidence type="ECO:0000313" key="2">
    <source>
        <dbReference type="Proteomes" id="UP001156389"/>
    </source>
</evidence>
<dbReference type="RefSeq" id="WP_260221857.1">
    <property type="nucleotide sequence ID" value="NZ_JAJAGO010000021.1"/>
</dbReference>